<evidence type="ECO:0000313" key="7">
    <source>
        <dbReference type="EMBL" id="KAK2651103.1"/>
    </source>
</evidence>
<reference evidence="7" key="1">
    <citation type="journal article" date="2023" name="Plant J.">
        <title>Genome sequences and population genomics provide insights into the demographic history, inbreeding, and mutation load of two 'living fossil' tree species of Dipteronia.</title>
        <authorList>
            <person name="Feng Y."/>
            <person name="Comes H.P."/>
            <person name="Chen J."/>
            <person name="Zhu S."/>
            <person name="Lu R."/>
            <person name="Zhang X."/>
            <person name="Li P."/>
            <person name="Qiu J."/>
            <person name="Olsen K.M."/>
            <person name="Qiu Y."/>
        </authorList>
    </citation>
    <scope>NUCLEOTIDE SEQUENCE</scope>
    <source>
        <strain evidence="7">KIB01</strain>
    </source>
</reference>
<evidence type="ECO:0000256" key="4">
    <source>
        <dbReference type="ARBA" id="ARBA00022946"/>
    </source>
</evidence>
<evidence type="ECO:0000256" key="2">
    <source>
        <dbReference type="ARBA" id="ARBA00007626"/>
    </source>
</evidence>
<evidence type="ECO:0008006" key="9">
    <source>
        <dbReference type="Google" id="ProtNLM"/>
    </source>
</evidence>
<protein>
    <recommendedName>
        <fullName evidence="9">Pentatricopeptide repeat-containing protein</fullName>
    </recommendedName>
</protein>
<evidence type="ECO:0000313" key="8">
    <source>
        <dbReference type="Proteomes" id="UP001280121"/>
    </source>
</evidence>
<name>A0AAD9UBB5_9ROSI</name>
<accession>A0AAD9UBB5</accession>
<comment type="similarity">
    <text evidence="2">Belongs to the PPR family. P subfamily.</text>
</comment>
<keyword evidence="5" id="KW-0496">Mitochondrion</keyword>
<comment type="subcellular location">
    <subcellularLocation>
        <location evidence="1">Mitochondrion</location>
    </subcellularLocation>
</comment>
<evidence type="ECO:0000256" key="6">
    <source>
        <dbReference type="PROSITE-ProRule" id="PRU00708"/>
    </source>
</evidence>
<organism evidence="7 8">
    <name type="scientific">Dipteronia dyeriana</name>
    <dbReference type="NCBI Taxonomy" id="168575"/>
    <lineage>
        <taxon>Eukaryota</taxon>
        <taxon>Viridiplantae</taxon>
        <taxon>Streptophyta</taxon>
        <taxon>Embryophyta</taxon>
        <taxon>Tracheophyta</taxon>
        <taxon>Spermatophyta</taxon>
        <taxon>Magnoliopsida</taxon>
        <taxon>eudicotyledons</taxon>
        <taxon>Gunneridae</taxon>
        <taxon>Pentapetalae</taxon>
        <taxon>rosids</taxon>
        <taxon>malvids</taxon>
        <taxon>Sapindales</taxon>
        <taxon>Sapindaceae</taxon>
        <taxon>Hippocastanoideae</taxon>
        <taxon>Acereae</taxon>
        <taxon>Dipteronia</taxon>
    </lineage>
</organism>
<dbReference type="GO" id="GO:0005739">
    <property type="term" value="C:mitochondrion"/>
    <property type="evidence" value="ECO:0007669"/>
    <property type="project" value="UniProtKB-SubCell"/>
</dbReference>
<dbReference type="PANTHER" id="PTHR45717">
    <property type="entry name" value="OS12G0527900 PROTEIN"/>
    <property type="match status" value="1"/>
</dbReference>
<keyword evidence="4" id="KW-0809">Transit peptide</keyword>
<dbReference type="SUPFAM" id="SSF81901">
    <property type="entry name" value="HCP-like"/>
    <property type="match status" value="1"/>
</dbReference>
<comment type="caution">
    <text evidence="7">The sequence shown here is derived from an EMBL/GenBank/DDBJ whole genome shotgun (WGS) entry which is preliminary data.</text>
</comment>
<evidence type="ECO:0000256" key="1">
    <source>
        <dbReference type="ARBA" id="ARBA00004173"/>
    </source>
</evidence>
<keyword evidence="3" id="KW-0677">Repeat</keyword>
<dbReference type="FunFam" id="1.25.40.10:FF:000385">
    <property type="entry name" value="Pentatricopeptide repeat-containing protein mitochondrial"/>
    <property type="match status" value="1"/>
</dbReference>
<dbReference type="Pfam" id="PF13812">
    <property type="entry name" value="PPR_3"/>
    <property type="match status" value="1"/>
</dbReference>
<sequence>MKLQFSTKFLEQKHQNSFGKLASIFLNTKTKTDIHTRSSGLLYDRIQLIRDPKTSVVPVLEQWVSEGRSVDRRQLRNLVQIMKSYRRFTHAQQISQWMTDHHNLALSPSDIAGRLDMVRKIHGIKLAEKYFNNVPNDAKTYKVYGALLHAYVQQRSVEKAEAIMQYMREMGFATSSFPYNMLITLYYKVGENDKIEVLIQEMEEKGIPKDKKTMEIVMSAYVAASEISMMEMVLKWVEKDPNFDVDWKVYSIAANGYLKVGLIEKALPMLKKMEETMHLQKRKLALEFLLTHWAGTGMKNELYQAWNTLKPQGDEKMGPSYACMITCLAKLDDIEGAEKIIEEWESQCSTVCDNRVLICLLIAYCKEGLFEKAESAVNKALEGGKPYACLWNVLAKGYKRDNQMAKAAEMLKRALSVGKQRWSPNSATLDACLDYLEGQGDVGGTEDMIRLLKKLGPLTRDIYHRWVRICVATGASVSEVLDHMKMDGISANEETQKVRS</sequence>
<dbReference type="AlphaFoldDB" id="A0AAD9UBB5"/>
<feature type="repeat" description="PPR" evidence="6">
    <location>
        <begin position="175"/>
        <end position="209"/>
    </location>
</feature>
<dbReference type="InterPro" id="IPR011990">
    <property type="entry name" value="TPR-like_helical_dom_sf"/>
</dbReference>
<dbReference type="Pfam" id="PF01535">
    <property type="entry name" value="PPR"/>
    <property type="match status" value="4"/>
</dbReference>
<dbReference type="Gene3D" id="1.25.40.10">
    <property type="entry name" value="Tetratricopeptide repeat domain"/>
    <property type="match status" value="2"/>
</dbReference>
<keyword evidence="8" id="KW-1185">Reference proteome</keyword>
<dbReference type="EMBL" id="JANJYI010000005">
    <property type="protein sequence ID" value="KAK2651103.1"/>
    <property type="molecule type" value="Genomic_DNA"/>
</dbReference>
<dbReference type="NCBIfam" id="TIGR00756">
    <property type="entry name" value="PPR"/>
    <property type="match status" value="1"/>
</dbReference>
<dbReference type="PANTHER" id="PTHR45717:SF6">
    <property type="entry name" value="PENTACOTRIPEPTIDE-REPEAT REGION OF PRORP DOMAIN-CONTAINING PROTEIN"/>
    <property type="match status" value="1"/>
</dbReference>
<evidence type="ECO:0000256" key="5">
    <source>
        <dbReference type="ARBA" id="ARBA00023128"/>
    </source>
</evidence>
<proteinExistence type="inferred from homology"/>
<dbReference type="Proteomes" id="UP001280121">
    <property type="component" value="Unassembled WGS sequence"/>
</dbReference>
<dbReference type="InterPro" id="IPR002885">
    <property type="entry name" value="PPR_rpt"/>
</dbReference>
<gene>
    <name evidence="7" type="ORF">Ddye_018592</name>
</gene>
<feature type="repeat" description="PPR" evidence="6">
    <location>
        <begin position="140"/>
        <end position="174"/>
    </location>
</feature>
<dbReference type="GO" id="GO:0003729">
    <property type="term" value="F:mRNA binding"/>
    <property type="evidence" value="ECO:0007669"/>
    <property type="project" value="UniProtKB-ARBA"/>
</dbReference>
<evidence type="ECO:0000256" key="3">
    <source>
        <dbReference type="ARBA" id="ARBA00022737"/>
    </source>
</evidence>
<dbReference type="PROSITE" id="PS51375">
    <property type="entry name" value="PPR"/>
    <property type="match status" value="2"/>
</dbReference>